<protein>
    <submittedName>
        <fullName evidence="1">Uncharacterized protein</fullName>
    </submittedName>
</protein>
<accession>A0A7M1LIE7</accession>
<dbReference type="RefSeq" id="WP_025803636.1">
    <property type="nucleotide sequence ID" value="NZ_CP053842.1"/>
</dbReference>
<dbReference type="Proteomes" id="UP000594749">
    <property type="component" value="Chromosome"/>
</dbReference>
<gene>
    <name evidence="1" type="ORF">IMC76_08725</name>
</gene>
<keyword evidence="2" id="KW-1185">Reference proteome</keyword>
<proteinExistence type="predicted"/>
<evidence type="ECO:0000313" key="2">
    <source>
        <dbReference type="Proteomes" id="UP000594749"/>
    </source>
</evidence>
<reference evidence="1 2" key="1">
    <citation type="submission" date="2020-10" db="EMBL/GenBank/DDBJ databases">
        <title>Campylobacter and Helicobacter PacBio genomes.</title>
        <authorList>
            <person name="Lane C."/>
        </authorList>
    </citation>
    <scope>NUCLEOTIDE SEQUENCE [LARGE SCALE GENOMIC DNA]</scope>
    <source>
        <strain evidence="1 2">2016D-0077</strain>
    </source>
</reference>
<dbReference type="AlphaFoldDB" id="A0A7M1LIE7"/>
<name>A0A7M1LIE7_9BACT</name>
<sequence length="186" mass="22149">MRYLDKDIWFKAPLIKPKITISNDYSLVGKNVQTKFSLTPTLRVISHNYFVHDLKELREFEAFFDKHKARLKDFFIPSHTKDLTALKSPKGNNYFSSKNSNKAFWIYAQTRHLMFNRRFITQILDVKLKENSEVVVLKDALEFDVDENTLIEELIHVRFNKDEIEFIKNNSVGFRVSLDFKEVFYE</sequence>
<dbReference type="EMBL" id="CP063078">
    <property type="protein sequence ID" value="QOQ87275.1"/>
    <property type="molecule type" value="Genomic_DNA"/>
</dbReference>
<evidence type="ECO:0000313" key="1">
    <source>
        <dbReference type="EMBL" id="QOQ87275.1"/>
    </source>
</evidence>
<organism evidence="1 2">
    <name type="scientific">Campylobacter corcagiensis</name>
    <dbReference type="NCBI Taxonomy" id="1448857"/>
    <lineage>
        <taxon>Bacteria</taxon>
        <taxon>Pseudomonadati</taxon>
        <taxon>Campylobacterota</taxon>
        <taxon>Epsilonproteobacteria</taxon>
        <taxon>Campylobacterales</taxon>
        <taxon>Campylobacteraceae</taxon>
        <taxon>Campylobacter</taxon>
    </lineage>
</organism>